<proteinExistence type="predicted"/>
<protein>
    <submittedName>
        <fullName evidence="1">Uncharacterized protein</fullName>
    </submittedName>
</protein>
<accession>A0A6L7GDJ4</accession>
<dbReference type="OrthoDB" id="7506787at2"/>
<keyword evidence="2" id="KW-1185">Reference proteome</keyword>
<dbReference type="AlphaFoldDB" id="A0A6L7GDJ4"/>
<evidence type="ECO:0000313" key="2">
    <source>
        <dbReference type="Proteomes" id="UP000473531"/>
    </source>
</evidence>
<dbReference type="RefSeq" id="WP_160599828.1">
    <property type="nucleotide sequence ID" value="NZ_WTYU01000001.1"/>
</dbReference>
<reference evidence="1 2" key="1">
    <citation type="submission" date="2019-12" db="EMBL/GenBank/DDBJ databases">
        <title>Genomic-based taxomic classification of the family Erythrobacteraceae.</title>
        <authorList>
            <person name="Xu L."/>
        </authorList>
    </citation>
    <scope>NUCLEOTIDE SEQUENCE [LARGE SCALE GENOMIC DNA]</scope>
    <source>
        <strain evidence="1 2">KCTC 52259</strain>
    </source>
</reference>
<comment type="caution">
    <text evidence="1">The sequence shown here is derived from an EMBL/GenBank/DDBJ whole genome shotgun (WGS) entry which is preliminary data.</text>
</comment>
<sequence>MSQDSLQLEFDRLSRDVDSFLFERLRWDREEGPMLAKLVALAHGALESRGDFALTEEGATSDIKRFILKVHSNRIIAIVITLENGRAQVRPEQIERSKYTVRDITPVSAAFNQIDEDWMAAAFKELISRVEAPQGAA</sequence>
<organism evidence="1 2">
    <name type="scientific">Allopontixanthobacter confluentis</name>
    <dbReference type="NCBI Taxonomy" id="1849021"/>
    <lineage>
        <taxon>Bacteria</taxon>
        <taxon>Pseudomonadati</taxon>
        <taxon>Pseudomonadota</taxon>
        <taxon>Alphaproteobacteria</taxon>
        <taxon>Sphingomonadales</taxon>
        <taxon>Erythrobacteraceae</taxon>
        <taxon>Allopontixanthobacter</taxon>
    </lineage>
</organism>
<dbReference type="EMBL" id="WTYU01000001">
    <property type="protein sequence ID" value="MXP13565.1"/>
    <property type="molecule type" value="Genomic_DNA"/>
</dbReference>
<dbReference type="Proteomes" id="UP000473531">
    <property type="component" value="Unassembled WGS sequence"/>
</dbReference>
<gene>
    <name evidence="1" type="ORF">GRI44_02195</name>
</gene>
<evidence type="ECO:0000313" key="1">
    <source>
        <dbReference type="EMBL" id="MXP13565.1"/>
    </source>
</evidence>
<name>A0A6L7GDJ4_9SPHN</name>